<dbReference type="STRING" id="3659.A0A0A0LFI9"/>
<accession>A0A0A0LFI9</accession>
<evidence type="ECO:0000313" key="4">
    <source>
        <dbReference type="EMBL" id="KGN60815.1"/>
    </source>
</evidence>
<dbReference type="PROSITE" id="PS00018">
    <property type="entry name" value="EF_HAND_1"/>
    <property type="match status" value="4"/>
</dbReference>
<dbReference type="CDD" id="cd00051">
    <property type="entry name" value="EFh"/>
    <property type="match status" value="1"/>
</dbReference>
<organism evidence="4 5">
    <name type="scientific">Cucumis sativus</name>
    <name type="common">Cucumber</name>
    <dbReference type="NCBI Taxonomy" id="3659"/>
    <lineage>
        <taxon>Eukaryota</taxon>
        <taxon>Viridiplantae</taxon>
        <taxon>Streptophyta</taxon>
        <taxon>Embryophyta</taxon>
        <taxon>Tracheophyta</taxon>
        <taxon>Spermatophyta</taxon>
        <taxon>Magnoliopsida</taxon>
        <taxon>eudicotyledons</taxon>
        <taxon>Gunneridae</taxon>
        <taxon>Pentapetalae</taxon>
        <taxon>rosids</taxon>
        <taxon>fabids</taxon>
        <taxon>Cucurbitales</taxon>
        <taxon>Cucurbitaceae</taxon>
        <taxon>Benincaseae</taxon>
        <taxon>Cucumis</taxon>
    </lineage>
</organism>
<feature type="domain" description="EF-hand" evidence="3">
    <location>
        <begin position="114"/>
        <end position="146"/>
    </location>
</feature>
<dbReference type="OrthoDB" id="26525at2759"/>
<dbReference type="PANTHER" id="PTHR23048:SF0">
    <property type="entry name" value="CALMODULIN LIKE 3"/>
    <property type="match status" value="1"/>
</dbReference>
<dbReference type="Gramene" id="KGN60815">
    <property type="protein sequence ID" value="KGN60815"/>
    <property type="gene ID" value="Csa_2G011480"/>
</dbReference>
<dbReference type="InterPro" id="IPR050230">
    <property type="entry name" value="CALM/Myosin/TropC-like"/>
</dbReference>
<dbReference type="GO" id="GO:0030234">
    <property type="term" value="F:enzyme regulator activity"/>
    <property type="evidence" value="ECO:0000318"/>
    <property type="project" value="GO_Central"/>
</dbReference>
<dbReference type="KEGG" id="csv:101218766"/>
<evidence type="ECO:0000256" key="1">
    <source>
        <dbReference type="ARBA" id="ARBA00022737"/>
    </source>
</evidence>
<dbReference type="SMART" id="SM00054">
    <property type="entry name" value="EFh"/>
    <property type="match status" value="4"/>
</dbReference>
<evidence type="ECO:0000313" key="5">
    <source>
        <dbReference type="Proteomes" id="UP000029981"/>
    </source>
</evidence>
<dbReference type="eggNOG" id="KOG0027">
    <property type="taxonomic scope" value="Eukaryota"/>
</dbReference>
<evidence type="ECO:0000259" key="3">
    <source>
        <dbReference type="PROSITE" id="PS50222"/>
    </source>
</evidence>
<gene>
    <name evidence="4" type="ORF">Csa_2G011480</name>
</gene>
<reference evidence="4 5" key="4">
    <citation type="journal article" date="2011" name="BMC Genomics">
        <title>RNA-Seq improves annotation of protein-coding genes in the cucumber genome.</title>
        <authorList>
            <person name="Li Z."/>
            <person name="Zhang Z."/>
            <person name="Yan P."/>
            <person name="Huang S."/>
            <person name="Fei Z."/>
            <person name="Lin K."/>
        </authorList>
    </citation>
    <scope>NUCLEOTIDE SEQUENCE [LARGE SCALE GENOMIC DNA]</scope>
    <source>
        <strain evidence="5">cv. 9930</strain>
    </source>
</reference>
<dbReference type="AlphaFoldDB" id="A0A0A0LFI9"/>
<sequence length="146" mass="16836">MSEEQIISEFQEAFCLLDKDGDGCITINELATAIRSLHHNPTEEELQIMMNEVDVNGNGYIEFGEFFNLMAKKMKENEAEDELREAFKVFDMDDDGKISPNELKNVMIHMVEKLTDEEIEQMVNEADLDGDGLIDYEEFVKMMLLI</sequence>
<keyword evidence="5" id="KW-1185">Reference proteome</keyword>
<evidence type="ECO:0000256" key="2">
    <source>
        <dbReference type="ARBA" id="ARBA00022837"/>
    </source>
</evidence>
<dbReference type="SUPFAM" id="SSF47473">
    <property type="entry name" value="EF-hand"/>
    <property type="match status" value="1"/>
</dbReference>
<dbReference type="GO" id="GO:0005509">
    <property type="term" value="F:calcium ion binding"/>
    <property type="evidence" value="ECO:0000318"/>
    <property type="project" value="GO_Central"/>
</dbReference>
<dbReference type="InterPro" id="IPR002048">
    <property type="entry name" value="EF_hand_dom"/>
</dbReference>
<dbReference type="InterPro" id="IPR011992">
    <property type="entry name" value="EF-hand-dom_pair"/>
</dbReference>
<dbReference type="InterPro" id="IPR018247">
    <property type="entry name" value="EF_Hand_1_Ca_BS"/>
</dbReference>
<proteinExistence type="predicted"/>
<reference evidence="4 5" key="1">
    <citation type="journal article" date="2009" name="Nat. Genet.">
        <title>The genome of the cucumber, Cucumis sativus L.</title>
        <authorList>
            <person name="Huang S."/>
            <person name="Li R."/>
            <person name="Zhang Z."/>
            <person name="Li L."/>
            <person name="Gu X."/>
            <person name="Fan W."/>
            <person name="Lucas W.J."/>
            <person name="Wang X."/>
            <person name="Xie B."/>
            <person name="Ni P."/>
            <person name="Ren Y."/>
            <person name="Zhu H."/>
            <person name="Li J."/>
            <person name="Lin K."/>
            <person name="Jin W."/>
            <person name="Fei Z."/>
            <person name="Li G."/>
            <person name="Staub J."/>
            <person name="Kilian A."/>
            <person name="van der Vossen E.A."/>
            <person name="Wu Y."/>
            <person name="Guo J."/>
            <person name="He J."/>
            <person name="Jia Z."/>
            <person name="Ren Y."/>
            <person name="Tian G."/>
            <person name="Lu Y."/>
            <person name="Ruan J."/>
            <person name="Qian W."/>
            <person name="Wang M."/>
            <person name="Huang Q."/>
            <person name="Li B."/>
            <person name="Xuan Z."/>
            <person name="Cao J."/>
            <person name="Asan"/>
            <person name="Wu Z."/>
            <person name="Zhang J."/>
            <person name="Cai Q."/>
            <person name="Bai Y."/>
            <person name="Zhao B."/>
            <person name="Han Y."/>
            <person name="Li Y."/>
            <person name="Li X."/>
            <person name="Wang S."/>
            <person name="Shi Q."/>
            <person name="Liu S."/>
            <person name="Cho W.K."/>
            <person name="Kim J.Y."/>
            <person name="Xu Y."/>
            <person name="Heller-Uszynska K."/>
            <person name="Miao H."/>
            <person name="Cheng Z."/>
            <person name="Zhang S."/>
            <person name="Wu J."/>
            <person name="Yang Y."/>
            <person name="Kang H."/>
            <person name="Li M."/>
            <person name="Liang H."/>
            <person name="Ren X."/>
            <person name="Shi Z."/>
            <person name="Wen M."/>
            <person name="Jian M."/>
            <person name="Yang H."/>
            <person name="Zhang G."/>
            <person name="Yang Z."/>
            <person name="Chen R."/>
            <person name="Liu S."/>
            <person name="Li J."/>
            <person name="Ma L."/>
            <person name="Liu H."/>
            <person name="Zhou Y."/>
            <person name="Zhao J."/>
            <person name="Fang X."/>
            <person name="Li G."/>
            <person name="Fang L."/>
            <person name="Li Y."/>
            <person name="Liu D."/>
            <person name="Zheng H."/>
            <person name="Zhang Y."/>
            <person name="Qin N."/>
            <person name="Li Z."/>
            <person name="Yang G."/>
            <person name="Yang S."/>
            <person name="Bolund L."/>
            <person name="Kristiansen K."/>
            <person name="Zheng H."/>
            <person name="Li S."/>
            <person name="Zhang X."/>
            <person name="Yang H."/>
            <person name="Wang J."/>
            <person name="Sun R."/>
            <person name="Zhang B."/>
            <person name="Jiang S."/>
            <person name="Wang J."/>
            <person name="Du Y."/>
            <person name="Li S."/>
        </authorList>
    </citation>
    <scope>NUCLEOTIDE SEQUENCE [LARGE SCALE GENOMIC DNA]</scope>
    <source>
        <strain evidence="5">cv. 9930</strain>
    </source>
</reference>
<dbReference type="Gene3D" id="1.10.238.10">
    <property type="entry name" value="EF-hand"/>
    <property type="match status" value="3"/>
</dbReference>
<reference evidence="4 5" key="2">
    <citation type="journal article" date="2009" name="PLoS ONE">
        <title>An integrated genetic and cytogenetic map of the cucumber genome.</title>
        <authorList>
            <person name="Ren Y."/>
            <person name="Zhang Z."/>
            <person name="Liu J."/>
            <person name="Staub J.E."/>
            <person name="Han Y."/>
            <person name="Cheng Z."/>
            <person name="Li X."/>
            <person name="Lu J."/>
            <person name="Miao H."/>
            <person name="Kang H."/>
            <person name="Xie B."/>
            <person name="Gu X."/>
            <person name="Wang X."/>
            <person name="Du Y."/>
            <person name="Jin W."/>
            <person name="Huang S."/>
        </authorList>
    </citation>
    <scope>NUCLEOTIDE SEQUENCE [LARGE SCALE GENOMIC DNA]</scope>
    <source>
        <strain evidence="5">cv. 9930</strain>
    </source>
</reference>
<reference evidence="4 5" key="3">
    <citation type="journal article" date="2010" name="BMC Genomics">
        <title>Transcriptome sequencing and comparative analysis of cucumber flowers with different sex types.</title>
        <authorList>
            <person name="Guo S."/>
            <person name="Zheng Y."/>
            <person name="Joung J.G."/>
            <person name="Liu S."/>
            <person name="Zhang Z."/>
            <person name="Crasta O.R."/>
            <person name="Sobral B.W."/>
            <person name="Xu Y."/>
            <person name="Huang S."/>
            <person name="Fei Z."/>
        </authorList>
    </citation>
    <scope>NUCLEOTIDE SEQUENCE [LARGE SCALE GENOMIC DNA]</scope>
    <source>
        <strain evidence="5">cv. 9930</strain>
    </source>
</reference>
<dbReference type="Pfam" id="PF13499">
    <property type="entry name" value="EF-hand_7"/>
    <property type="match status" value="2"/>
</dbReference>
<dbReference type="PANTHER" id="PTHR23048">
    <property type="entry name" value="MYOSIN LIGHT CHAIN 1, 3"/>
    <property type="match status" value="1"/>
</dbReference>
<dbReference type="OMA" id="HMIREVD"/>
<name>A0A0A0LFI9_CUCSA</name>
<dbReference type="FunFam" id="1.10.238.10:FF:000001">
    <property type="entry name" value="Calmodulin 1"/>
    <property type="match status" value="1"/>
</dbReference>
<feature type="domain" description="EF-hand" evidence="3">
    <location>
        <begin position="41"/>
        <end position="76"/>
    </location>
</feature>
<keyword evidence="1" id="KW-0677">Repeat</keyword>
<dbReference type="EMBL" id="CM002923">
    <property type="protein sequence ID" value="KGN60815.1"/>
    <property type="molecule type" value="Genomic_DNA"/>
</dbReference>
<feature type="domain" description="EF-hand" evidence="3">
    <location>
        <begin position="78"/>
        <end position="113"/>
    </location>
</feature>
<protein>
    <recommendedName>
        <fullName evidence="3">EF-hand domain-containing protein</fullName>
    </recommendedName>
</protein>
<dbReference type="PROSITE" id="PS50222">
    <property type="entry name" value="EF_HAND_2"/>
    <property type="match status" value="4"/>
</dbReference>
<dbReference type="Proteomes" id="UP000029981">
    <property type="component" value="Chromosome 2"/>
</dbReference>
<dbReference type="GO" id="GO:0005737">
    <property type="term" value="C:cytoplasm"/>
    <property type="evidence" value="ECO:0000318"/>
    <property type="project" value="GO_Central"/>
</dbReference>
<keyword evidence="2" id="KW-0106">Calcium</keyword>
<feature type="domain" description="EF-hand" evidence="3">
    <location>
        <begin position="5"/>
        <end position="40"/>
    </location>
</feature>